<dbReference type="FunFam" id="3.40.50.970:FF:000007">
    <property type="entry name" value="Acetolactate synthase"/>
    <property type="match status" value="1"/>
</dbReference>
<dbReference type="InterPro" id="IPR011766">
    <property type="entry name" value="TPP_enzyme_TPP-bd"/>
</dbReference>
<dbReference type="CDD" id="cd07035">
    <property type="entry name" value="TPP_PYR_POX_like"/>
    <property type="match status" value="1"/>
</dbReference>
<dbReference type="RefSeq" id="WP_220195845.1">
    <property type="nucleotide sequence ID" value="NZ_BNJF01000002.1"/>
</dbReference>
<dbReference type="GO" id="GO:0005948">
    <property type="term" value="C:acetolactate synthase complex"/>
    <property type="evidence" value="ECO:0007669"/>
    <property type="project" value="TreeGrafter"/>
</dbReference>
<dbReference type="PANTHER" id="PTHR18968:SF167">
    <property type="entry name" value="ACETOLACTATE SYNTHASE LARGE SUBUNIT ILVB2-RELATED"/>
    <property type="match status" value="1"/>
</dbReference>
<keyword evidence="8" id="KW-1185">Reference proteome</keyword>
<evidence type="ECO:0000313" key="7">
    <source>
        <dbReference type="EMBL" id="GHO46469.1"/>
    </source>
</evidence>
<dbReference type="AlphaFoldDB" id="A0A8J3HZ90"/>
<evidence type="ECO:0000256" key="1">
    <source>
        <dbReference type="ARBA" id="ARBA00007812"/>
    </source>
</evidence>
<evidence type="ECO:0000256" key="2">
    <source>
        <dbReference type="ARBA" id="ARBA00023052"/>
    </source>
</evidence>
<dbReference type="Pfam" id="PF00205">
    <property type="entry name" value="TPP_enzyme_M"/>
    <property type="match status" value="1"/>
</dbReference>
<dbReference type="PANTHER" id="PTHR18968">
    <property type="entry name" value="THIAMINE PYROPHOSPHATE ENZYMES"/>
    <property type="match status" value="1"/>
</dbReference>
<dbReference type="GO" id="GO:0009097">
    <property type="term" value="P:isoleucine biosynthetic process"/>
    <property type="evidence" value="ECO:0007669"/>
    <property type="project" value="TreeGrafter"/>
</dbReference>
<dbReference type="InterPro" id="IPR012000">
    <property type="entry name" value="Thiamin_PyroP_enz_cen_dom"/>
</dbReference>
<dbReference type="InterPro" id="IPR029035">
    <property type="entry name" value="DHS-like_NAD/FAD-binding_dom"/>
</dbReference>
<dbReference type="EMBL" id="BNJF01000002">
    <property type="protein sequence ID" value="GHO46469.1"/>
    <property type="molecule type" value="Genomic_DNA"/>
</dbReference>
<dbReference type="InterPro" id="IPR029061">
    <property type="entry name" value="THDP-binding"/>
</dbReference>
<evidence type="ECO:0000259" key="6">
    <source>
        <dbReference type="Pfam" id="PF02776"/>
    </source>
</evidence>
<sequence length="541" mass="57850">MNNRQHLTGAQAIIATLQAYQVDTIFGIPGIHTLPLYDEIQRTPNMRHILARHEQGAGFMAEGYARVTGRPGVVSTITGPGLTNVATPVASAFADSIPLFVISSSGPRATASRGRGELHEVKNQLGVMESLAGWARAVESVEEIPAAVQDAMRGMLAGRSRGAYLQVPLDLLRASATVTLPSPEELIFERPRPSSEILTESARLLREASKPVILAGAGVTMSGANQELIALAERLQAPVIVGSKSHDIIPSDHPLAIPTTTYTNTELHPLLQSSDLVLVVGSKLGAERVAYGQYPLPTRLIHIDIDASVIGHIYPATQGIVADAREALRALLAQLEDFAPTRPELETELAQVRSAIRQETRERFGEGVALLDGVRAGVPSDGIIVADMTMLGYASTVYLPIQEPGTFIHPCELCTIGCGLPLALGAQIAAPDRAVVTLVGDGGFLLNSSELATAAQEQLPVVIMLFNDSTFTAVKTEQHAIYGSRYIATDVTEPDYVALARAFHIQGMRAEGPDALRDAIQEALASRRPTLIEVPLPPKEW</sequence>
<proteinExistence type="inferred from homology"/>
<reference evidence="7" key="1">
    <citation type="submission" date="2020-10" db="EMBL/GenBank/DDBJ databases">
        <title>Taxonomic study of unclassified bacteria belonging to the class Ktedonobacteria.</title>
        <authorList>
            <person name="Yabe S."/>
            <person name="Wang C.M."/>
            <person name="Zheng Y."/>
            <person name="Sakai Y."/>
            <person name="Cavaletti L."/>
            <person name="Monciardini P."/>
            <person name="Donadio S."/>
        </authorList>
    </citation>
    <scope>NUCLEOTIDE SEQUENCE</scope>
    <source>
        <strain evidence="7">SOSP1-1</strain>
    </source>
</reference>
<dbReference type="InterPro" id="IPR012001">
    <property type="entry name" value="Thiamin_PyroP_enz_TPP-bd_dom"/>
</dbReference>
<evidence type="ECO:0000259" key="5">
    <source>
        <dbReference type="Pfam" id="PF02775"/>
    </source>
</evidence>
<dbReference type="InterPro" id="IPR000399">
    <property type="entry name" value="TPP-bd_CS"/>
</dbReference>
<dbReference type="SUPFAM" id="SSF52467">
    <property type="entry name" value="DHS-like NAD/FAD-binding domain"/>
    <property type="match status" value="1"/>
</dbReference>
<feature type="domain" description="Thiamine pyrophosphate enzyme N-terminal TPP-binding" evidence="6">
    <location>
        <begin position="8"/>
        <end position="121"/>
    </location>
</feature>
<organism evidence="7 8">
    <name type="scientific">Ktedonospora formicarum</name>
    <dbReference type="NCBI Taxonomy" id="2778364"/>
    <lineage>
        <taxon>Bacteria</taxon>
        <taxon>Bacillati</taxon>
        <taxon>Chloroflexota</taxon>
        <taxon>Ktedonobacteria</taxon>
        <taxon>Ktedonobacterales</taxon>
        <taxon>Ktedonobacteraceae</taxon>
        <taxon>Ktedonospora</taxon>
    </lineage>
</organism>
<dbReference type="GO" id="GO:0000287">
    <property type="term" value="F:magnesium ion binding"/>
    <property type="evidence" value="ECO:0007669"/>
    <property type="project" value="InterPro"/>
</dbReference>
<comment type="caution">
    <text evidence="7">The sequence shown here is derived from an EMBL/GenBank/DDBJ whole genome shotgun (WGS) entry which is preliminary data.</text>
</comment>
<feature type="domain" description="Thiamine pyrophosphate enzyme TPP-binding" evidence="5">
    <location>
        <begin position="395"/>
        <end position="534"/>
    </location>
</feature>
<dbReference type="Gene3D" id="3.40.50.1220">
    <property type="entry name" value="TPP-binding domain"/>
    <property type="match status" value="1"/>
</dbReference>
<name>A0A8J3HZ90_9CHLR</name>
<dbReference type="Proteomes" id="UP000612362">
    <property type="component" value="Unassembled WGS sequence"/>
</dbReference>
<feature type="domain" description="Thiamine pyrophosphate enzyme central" evidence="4">
    <location>
        <begin position="199"/>
        <end position="331"/>
    </location>
</feature>
<dbReference type="GO" id="GO:0003984">
    <property type="term" value="F:acetolactate synthase activity"/>
    <property type="evidence" value="ECO:0007669"/>
    <property type="project" value="TreeGrafter"/>
</dbReference>
<keyword evidence="2 3" id="KW-0786">Thiamine pyrophosphate</keyword>
<dbReference type="SUPFAM" id="SSF52518">
    <property type="entry name" value="Thiamin diphosphate-binding fold (THDP-binding)"/>
    <property type="match status" value="2"/>
</dbReference>
<gene>
    <name evidence="7" type="primary">aruI</name>
    <name evidence="7" type="ORF">KSX_46320</name>
</gene>
<evidence type="ECO:0000259" key="4">
    <source>
        <dbReference type="Pfam" id="PF00205"/>
    </source>
</evidence>
<protein>
    <submittedName>
        <fullName evidence="7">Putative 2-ketoarginine decarboxylase AruI</fullName>
    </submittedName>
</protein>
<dbReference type="GO" id="GO:0030976">
    <property type="term" value="F:thiamine pyrophosphate binding"/>
    <property type="evidence" value="ECO:0007669"/>
    <property type="project" value="InterPro"/>
</dbReference>
<dbReference type="InterPro" id="IPR045229">
    <property type="entry name" value="TPP_enz"/>
</dbReference>
<evidence type="ECO:0000256" key="3">
    <source>
        <dbReference type="RuleBase" id="RU362132"/>
    </source>
</evidence>
<evidence type="ECO:0000313" key="8">
    <source>
        <dbReference type="Proteomes" id="UP000612362"/>
    </source>
</evidence>
<accession>A0A8J3HZ90</accession>
<comment type="similarity">
    <text evidence="1 3">Belongs to the TPP enzyme family.</text>
</comment>
<dbReference type="PROSITE" id="PS00187">
    <property type="entry name" value="TPP_ENZYMES"/>
    <property type="match status" value="1"/>
</dbReference>
<dbReference type="CDD" id="cd00568">
    <property type="entry name" value="TPP_enzymes"/>
    <property type="match status" value="1"/>
</dbReference>
<dbReference type="Gene3D" id="3.40.50.970">
    <property type="match status" value="2"/>
</dbReference>
<dbReference type="GO" id="GO:0009099">
    <property type="term" value="P:L-valine biosynthetic process"/>
    <property type="evidence" value="ECO:0007669"/>
    <property type="project" value="TreeGrafter"/>
</dbReference>
<dbReference type="Pfam" id="PF02775">
    <property type="entry name" value="TPP_enzyme_C"/>
    <property type="match status" value="1"/>
</dbReference>
<dbReference type="Pfam" id="PF02776">
    <property type="entry name" value="TPP_enzyme_N"/>
    <property type="match status" value="1"/>
</dbReference>
<dbReference type="GO" id="GO:0050660">
    <property type="term" value="F:flavin adenine dinucleotide binding"/>
    <property type="evidence" value="ECO:0007669"/>
    <property type="project" value="TreeGrafter"/>
</dbReference>